<dbReference type="PANTHER" id="PTHR33332">
    <property type="entry name" value="REVERSE TRANSCRIPTASE DOMAIN-CONTAINING PROTEIN"/>
    <property type="match status" value="1"/>
</dbReference>
<keyword evidence="3" id="KW-1185">Reference proteome</keyword>
<protein>
    <submittedName>
        <fullName evidence="2">Uncharacterized protein</fullName>
    </submittedName>
</protein>
<dbReference type="EMBL" id="JAUNZN010000007">
    <property type="protein sequence ID" value="KAK4818637.1"/>
    <property type="molecule type" value="Genomic_DNA"/>
</dbReference>
<dbReference type="AlphaFoldDB" id="A0AAN7N2G3"/>
<name>A0AAN7N2G3_MYCAM</name>
<dbReference type="Proteomes" id="UP001333110">
    <property type="component" value="Unassembled WGS sequence"/>
</dbReference>
<evidence type="ECO:0000313" key="2">
    <source>
        <dbReference type="EMBL" id="KAK4818637.1"/>
    </source>
</evidence>
<accession>A0AAN7N2G3</accession>
<evidence type="ECO:0000313" key="3">
    <source>
        <dbReference type="Proteomes" id="UP001333110"/>
    </source>
</evidence>
<evidence type="ECO:0000256" key="1">
    <source>
        <dbReference type="SAM" id="MobiDB-lite"/>
    </source>
</evidence>
<comment type="caution">
    <text evidence="2">The sequence shown here is derived from an EMBL/GenBank/DDBJ whole genome shotgun (WGS) entry which is preliminary data.</text>
</comment>
<sequence>MVGLDDLKAWATIGHLCSIASRRREVILPLGSALGRPPLECCVQCWAPQDKRDTDIVERVQRRATKMRKALEHLCCEERLRELGLFSLEKRRLRGDKGPGAQTETQQGPSEHQETLFDCEGDRALAQVALRACGVSILGDTQKPSGHSSGQPALDFSHYLPEHPHRETDKCELAKWIVRCTENWPNCWFHRVVISGMKSSWRQVTSGVFHRSILEPRLFNFLINDLDDGTESNFASDTKLGGVVDTPDSCAAIQRDLNTPEKWANRNLMRLNKGKFKVLHQHVLRASEVEDSSAEEDTRILVDNNMNMNQQCTLVAKVNSILGCITNSVASKAEEVILLYSEQVRPRLECCVQFWVPQYKTDMGILGQKPTKGY</sequence>
<gene>
    <name evidence="2" type="ORF">QYF61_016608</name>
</gene>
<organism evidence="2 3">
    <name type="scientific">Mycteria americana</name>
    <name type="common">Wood stork</name>
    <dbReference type="NCBI Taxonomy" id="33587"/>
    <lineage>
        <taxon>Eukaryota</taxon>
        <taxon>Metazoa</taxon>
        <taxon>Chordata</taxon>
        <taxon>Craniata</taxon>
        <taxon>Vertebrata</taxon>
        <taxon>Euteleostomi</taxon>
        <taxon>Archelosauria</taxon>
        <taxon>Archosauria</taxon>
        <taxon>Dinosauria</taxon>
        <taxon>Saurischia</taxon>
        <taxon>Theropoda</taxon>
        <taxon>Coelurosauria</taxon>
        <taxon>Aves</taxon>
        <taxon>Neognathae</taxon>
        <taxon>Neoaves</taxon>
        <taxon>Aequornithes</taxon>
        <taxon>Ciconiiformes</taxon>
        <taxon>Ciconiidae</taxon>
        <taxon>Mycteria</taxon>
    </lineage>
</organism>
<reference evidence="2 3" key="1">
    <citation type="journal article" date="2023" name="J. Hered.">
        <title>Chromosome-level genome of the wood stork (Mycteria americana) provides insight into avian chromosome evolution.</title>
        <authorList>
            <person name="Flamio R. Jr."/>
            <person name="Ramstad K.M."/>
        </authorList>
    </citation>
    <scope>NUCLEOTIDE SEQUENCE [LARGE SCALE GENOMIC DNA]</scope>
    <source>
        <strain evidence="2">JAX WOST 10</strain>
    </source>
</reference>
<feature type="region of interest" description="Disordered" evidence="1">
    <location>
        <begin position="94"/>
        <end position="114"/>
    </location>
</feature>
<proteinExistence type="predicted"/>